<gene>
    <name evidence="2" type="ORF">DW701_14310</name>
</gene>
<comment type="caution">
    <text evidence="2">The sequence shown here is derived from an EMBL/GenBank/DDBJ whole genome shotgun (WGS) entry which is preliminary data.</text>
</comment>
<evidence type="ECO:0000313" key="2">
    <source>
        <dbReference type="EMBL" id="RHF05483.1"/>
    </source>
</evidence>
<dbReference type="Gene3D" id="2.60.40.2630">
    <property type="match status" value="1"/>
</dbReference>
<dbReference type="Proteomes" id="UP000283538">
    <property type="component" value="Unassembled WGS sequence"/>
</dbReference>
<dbReference type="RefSeq" id="WP_118226482.1">
    <property type="nucleotide sequence ID" value="NZ_WQQX01000041.1"/>
</dbReference>
<evidence type="ECO:0008006" key="4">
    <source>
        <dbReference type="Google" id="ProtNLM"/>
    </source>
</evidence>
<sequence length="421" mass="43389">MNYSGMIKYLPAVLLFCSCTESGLLLRERERFAVHFSASGIGMEVATRASSPLSDNTTLRILAFRRVGQSPDLQADEYMGEGTYRASSGNGSLTSVHSLLLRAGSYDFYALTPETATASGGGGSGIPGGGGGTTAPPYTVSVGHGMDYATSLTEGRAVDESNPSVPLNDLVRRCTRLVFELSPKAGNIKKVRVASARLTNMTAAPVAAPLNAELPLVGVAQSDGLTIAGGSFSPPDKDLNTSAAAVVLPRMAGKFDFELDVSFNDMADAKFTAAMPPTLVFAPGTQYTFTLKMKGSSMQLTLTVVPWGESVMGGQGDIGASAPITVTVGAWENVTVPGETGGGNPTVSTGQWILNPDLDVLFGNYGLSTINGLPWAPSQTLPGETGGGSTNVNSGSWAGTKDVPATTGDGKLPGSDDPDSV</sequence>
<organism evidence="2 3">
    <name type="scientific">Bacteroides eggerthii</name>
    <dbReference type="NCBI Taxonomy" id="28111"/>
    <lineage>
        <taxon>Bacteria</taxon>
        <taxon>Pseudomonadati</taxon>
        <taxon>Bacteroidota</taxon>
        <taxon>Bacteroidia</taxon>
        <taxon>Bacteroidales</taxon>
        <taxon>Bacteroidaceae</taxon>
        <taxon>Bacteroides</taxon>
    </lineage>
</organism>
<reference evidence="2 3" key="1">
    <citation type="submission" date="2018-08" db="EMBL/GenBank/DDBJ databases">
        <title>A genome reference for cultivated species of the human gut microbiota.</title>
        <authorList>
            <person name="Zou Y."/>
            <person name="Xue W."/>
            <person name="Luo G."/>
        </authorList>
    </citation>
    <scope>NUCLEOTIDE SEQUENCE [LARGE SCALE GENOMIC DNA]</scope>
    <source>
        <strain evidence="2 3">AM26-26AC</strain>
    </source>
</reference>
<protein>
    <recommendedName>
        <fullName evidence="4">Fimbrillin family protein</fullName>
    </recommendedName>
</protein>
<dbReference type="AlphaFoldDB" id="A0A414M662"/>
<evidence type="ECO:0000313" key="3">
    <source>
        <dbReference type="Proteomes" id="UP000283538"/>
    </source>
</evidence>
<dbReference type="Pfam" id="PF13149">
    <property type="entry name" value="Mfa_like_1"/>
    <property type="match status" value="1"/>
</dbReference>
<proteinExistence type="predicted"/>
<dbReference type="EMBL" id="QSLA01000018">
    <property type="protein sequence ID" value="RHF05483.1"/>
    <property type="molecule type" value="Genomic_DNA"/>
</dbReference>
<dbReference type="CDD" id="cd13121">
    <property type="entry name" value="BF2867_like_C"/>
    <property type="match status" value="1"/>
</dbReference>
<accession>A0A414M662</accession>
<evidence type="ECO:0000256" key="1">
    <source>
        <dbReference type="SAM" id="MobiDB-lite"/>
    </source>
</evidence>
<name>A0A414M662_9BACE</name>
<feature type="region of interest" description="Disordered" evidence="1">
    <location>
        <begin position="378"/>
        <end position="421"/>
    </location>
</feature>
<dbReference type="InterPro" id="IPR025049">
    <property type="entry name" value="Mfa-like_1"/>
</dbReference>